<comment type="caution">
    <text evidence="13">The sequence shown here is derived from an EMBL/GenBank/DDBJ whole genome shotgun (WGS) entry which is preliminary data.</text>
</comment>
<evidence type="ECO:0000256" key="10">
    <source>
        <dbReference type="SAM" id="MobiDB-lite"/>
    </source>
</evidence>
<sequence length="395" mass="43911">MAPHHVRALVGQGIRVIVQPSTRRIFTDEEYQSAGAELNEDLSECATICAVKEVPIDLLLPGRTWLFFSHTIKAQPAGMPLLDAVLERKVRLVDYECITQTGNRRDQRLVAFGNYAGYAGAIDFLRGLGERFLALGYSTPLLHIGSAFMYPSLAEAKRAVELAGESIRTKGLPAALCPFTAVFTGSGKVTNGALDIFKLLPHEMVAPRDLAGICSGHADNRKYMSITTAEDMVRRRDGSPFNKAEYYAEPEKYESIFMDRILPYSTVIINGMYWDQRFPKLFTHEDLHKQVVAGHDRLLGFTSIEQPFFVFNALTEKVSDNLDDPGVLFHAVDHLPSELPREASEHFGDSLLPFLPDLAYEAPPFAPARPREAGERTPRSSPLRSAGRSSRREAS</sequence>
<proteinExistence type="predicted"/>
<organism evidence="13 14">
    <name type="scientific">Prorocentrum cordatum</name>
    <dbReference type="NCBI Taxonomy" id="2364126"/>
    <lineage>
        <taxon>Eukaryota</taxon>
        <taxon>Sar</taxon>
        <taxon>Alveolata</taxon>
        <taxon>Dinophyceae</taxon>
        <taxon>Prorocentrales</taxon>
        <taxon>Prorocentraceae</taxon>
        <taxon>Prorocentrum</taxon>
    </lineage>
</organism>
<name>A0ABN9RMU8_9DINO</name>
<keyword evidence="6" id="KW-0560">Oxidoreductase</keyword>
<comment type="pathway">
    <text evidence="1">Amino-acid biosynthesis; L-lysine biosynthesis via AAA pathway; L-lysine from L-alpha-aminoadipate (fungal route): step 3/3.</text>
</comment>
<comment type="subunit">
    <text evidence="2">Monomer.</text>
</comment>
<dbReference type="Pfam" id="PF05222">
    <property type="entry name" value="AlaDh_PNT_N"/>
    <property type="match status" value="1"/>
</dbReference>
<feature type="region of interest" description="Disordered" evidence="10">
    <location>
        <begin position="363"/>
        <end position="395"/>
    </location>
</feature>
<evidence type="ECO:0000256" key="9">
    <source>
        <dbReference type="ARBA" id="ARBA00047860"/>
    </source>
</evidence>
<evidence type="ECO:0000256" key="4">
    <source>
        <dbReference type="ARBA" id="ARBA00021221"/>
    </source>
</evidence>
<evidence type="ECO:0000256" key="1">
    <source>
        <dbReference type="ARBA" id="ARBA00004884"/>
    </source>
</evidence>
<dbReference type="Proteomes" id="UP001189429">
    <property type="component" value="Unassembled WGS sequence"/>
</dbReference>
<dbReference type="PANTHER" id="PTHR11133:SF22">
    <property type="entry name" value="ALPHA-AMINOADIPIC SEMIALDEHYDE SYNTHASE, MITOCHONDRIAL"/>
    <property type="match status" value="1"/>
</dbReference>
<evidence type="ECO:0000256" key="8">
    <source>
        <dbReference type="ARBA" id="ARBA00033228"/>
    </source>
</evidence>
<evidence type="ECO:0000259" key="12">
    <source>
        <dbReference type="SMART" id="SM01003"/>
    </source>
</evidence>
<dbReference type="SMART" id="SM01002">
    <property type="entry name" value="AlaDh_PNT_C"/>
    <property type="match status" value="1"/>
</dbReference>
<dbReference type="InterPro" id="IPR027281">
    <property type="entry name" value="Lys1"/>
</dbReference>
<evidence type="ECO:0000256" key="3">
    <source>
        <dbReference type="ARBA" id="ARBA00012847"/>
    </source>
</evidence>
<feature type="domain" description="Alanine dehydrogenase/pyridine nucleotide transhydrogenase NAD(H)-binding" evidence="11">
    <location>
        <begin position="159"/>
        <end position="331"/>
    </location>
</feature>
<dbReference type="InterPro" id="IPR051168">
    <property type="entry name" value="AASS"/>
</dbReference>
<gene>
    <name evidence="13" type="ORF">PCOR1329_LOCUS21452</name>
</gene>
<evidence type="ECO:0000313" key="13">
    <source>
        <dbReference type="EMBL" id="CAK0819461.1"/>
    </source>
</evidence>
<evidence type="ECO:0000259" key="11">
    <source>
        <dbReference type="SMART" id="SM01002"/>
    </source>
</evidence>
<evidence type="ECO:0000256" key="2">
    <source>
        <dbReference type="ARBA" id="ARBA00011245"/>
    </source>
</evidence>
<keyword evidence="5" id="KW-0028">Amino-acid biosynthesis</keyword>
<feature type="compositionally biased region" description="Basic and acidic residues" evidence="10">
    <location>
        <begin position="369"/>
        <end position="378"/>
    </location>
</feature>
<dbReference type="SMART" id="SM01003">
    <property type="entry name" value="AlaDh_PNT_N"/>
    <property type="match status" value="1"/>
</dbReference>
<feature type="domain" description="Alanine dehydrogenase/pyridine nucleotide transhydrogenase N-terminal" evidence="12">
    <location>
        <begin position="1"/>
        <end position="119"/>
    </location>
</feature>
<protein>
    <recommendedName>
        <fullName evidence="4">Saccharopine dehydrogenase [NAD(+), L-lysine-forming]</fullName>
        <ecNumber evidence="3">1.5.1.7</ecNumber>
    </recommendedName>
    <alternativeName>
        <fullName evidence="8">Lysine--2-oxoglutarate reductase</fullName>
    </alternativeName>
</protein>
<dbReference type="CDD" id="cd12189">
    <property type="entry name" value="LKR_SDH_like"/>
    <property type="match status" value="1"/>
</dbReference>
<evidence type="ECO:0000256" key="5">
    <source>
        <dbReference type="ARBA" id="ARBA00022605"/>
    </source>
</evidence>
<keyword evidence="14" id="KW-1185">Reference proteome</keyword>
<dbReference type="EC" id="1.5.1.7" evidence="3"/>
<evidence type="ECO:0000256" key="6">
    <source>
        <dbReference type="ARBA" id="ARBA00023002"/>
    </source>
</evidence>
<keyword evidence="7" id="KW-1015">Disulfide bond</keyword>
<reference evidence="13" key="1">
    <citation type="submission" date="2023-10" db="EMBL/GenBank/DDBJ databases">
        <authorList>
            <person name="Chen Y."/>
            <person name="Shah S."/>
            <person name="Dougan E. K."/>
            <person name="Thang M."/>
            <person name="Chan C."/>
        </authorList>
    </citation>
    <scope>NUCLEOTIDE SEQUENCE [LARGE SCALE GENOMIC DNA]</scope>
</reference>
<dbReference type="PIRSF" id="PIRSF018250">
    <property type="entry name" value="Saccharopine_DH_Lys"/>
    <property type="match status" value="1"/>
</dbReference>
<evidence type="ECO:0000313" key="14">
    <source>
        <dbReference type="Proteomes" id="UP001189429"/>
    </source>
</evidence>
<dbReference type="InterPro" id="IPR007886">
    <property type="entry name" value="AlaDH/PNT_N"/>
</dbReference>
<dbReference type="EMBL" id="CAUYUJ010007069">
    <property type="protein sequence ID" value="CAK0819461.1"/>
    <property type="molecule type" value="Genomic_DNA"/>
</dbReference>
<dbReference type="Gene3D" id="3.40.50.720">
    <property type="entry name" value="NAD(P)-binding Rossmann-like Domain"/>
    <property type="match status" value="1"/>
</dbReference>
<dbReference type="SUPFAM" id="SSF52283">
    <property type="entry name" value="Formate/glycerate dehydrogenase catalytic domain-like"/>
    <property type="match status" value="1"/>
</dbReference>
<dbReference type="InterPro" id="IPR007698">
    <property type="entry name" value="AlaDH/PNT_NAD(H)-bd"/>
</dbReference>
<evidence type="ECO:0000256" key="7">
    <source>
        <dbReference type="ARBA" id="ARBA00023157"/>
    </source>
</evidence>
<accession>A0ABN9RMU8</accession>
<comment type="catalytic activity">
    <reaction evidence="9">
        <text>L-saccharopine + NAD(+) + H2O = L-lysine + 2-oxoglutarate + NADH + H(+)</text>
        <dbReference type="Rhea" id="RHEA:12440"/>
        <dbReference type="ChEBI" id="CHEBI:15377"/>
        <dbReference type="ChEBI" id="CHEBI:15378"/>
        <dbReference type="ChEBI" id="CHEBI:16810"/>
        <dbReference type="ChEBI" id="CHEBI:32551"/>
        <dbReference type="ChEBI" id="CHEBI:57540"/>
        <dbReference type="ChEBI" id="CHEBI:57945"/>
        <dbReference type="ChEBI" id="CHEBI:57951"/>
        <dbReference type="EC" id="1.5.1.7"/>
    </reaction>
</comment>
<dbReference type="PANTHER" id="PTHR11133">
    <property type="entry name" value="SACCHAROPINE DEHYDROGENASE"/>
    <property type="match status" value="1"/>
</dbReference>